<proteinExistence type="predicted"/>
<feature type="domain" description="NmrA-like" evidence="3">
    <location>
        <begin position="47"/>
        <end position="254"/>
    </location>
</feature>
<sequence>MTDEGRFASQFQTSICVLDLKEKIHLRRYIDWEWKHMEAYMRDHPNGTLGPTIIKHLALAGSHVTLLTRNPDKAAKQYPSPIETVLADYDSTEALTSIFREHGFESLVILLNRRELQPQLRLIDAACSAGIGHVVPSSFGGDFSHPEVKRLPQLKEKLEMEDYLVQKADVGEICFTVINTGLFFDWALGGFLLPSDDTRRMMIADAGDVPVSGSTLDLIGQATAQAVLQRNESAVKNKFLYVHSTVFTQNQILEYARAAAPNGDIKTIKVDTEKMAKEAWEKYDAGERDQKVLQPLMLRTSFGLGLGEFKKVDNDVLGVSMLSDDEVKSLVAKYAKRDM</sequence>
<keyword evidence="5" id="KW-1185">Reference proteome</keyword>
<dbReference type="GO" id="GO:0016491">
    <property type="term" value="F:oxidoreductase activity"/>
    <property type="evidence" value="ECO:0007669"/>
    <property type="project" value="UniProtKB-KW"/>
</dbReference>
<dbReference type="Pfam" id="PF05368">
    <property type="entry name" value="NmrA"/>
    <property type="match status" value="1"/>
</dbReference>
<reference evidence="4" key="1">
    <citation type="submission" date="2023-07" db="EMBL/GenBank/DDBJ databases">
        <title>Black Yeasts Isolated from many extreme environments.</title>
        <authorList>
            <person name="Coleine C."/>
            <person name="Stajich J.E."/>
            <person name="Selbmann L."/>
        </authorList>
    </citation>
    <scope>NUCLEOTIDE SEQUENCE</scope>
    <source>
        <strain evidence="4">CCFEE 5485</strain>
    </source>
</reference>
<evidence type="ECO:0000259" key="3">
    <source>
        <dbReference type="Pfam" id="PF05368"/>
    </source>
</evidence>
<dbReference type="Proteomes" id="UP001274830">
    <property type="component" value="Unassembled WGS sequence"/>
</dbReference>
<dbReference type="EMBL" id="JAUTXT010000018">
    <property type="protein sequence ID" value="KAK3674657.1"/>
    <property type="molecule type" value="Genomic_DNA"/>
</dbReference>
<organism evidence="4 5">
    <name type="scientific">Recurvomyces mirabilis</name>
    <dbReference type="NCBI Taxonomy" id="574656"/>
    <lineage>
        <taxon>Eukaryota</taxon>
        <taxon>Fungi</taxon>
        <taxon>Dikarya</taxon>
        <taxon>Ascomycota</taxon>
        <taxon>Pezizomycotina</taxon>
        <taxon>Dothideomycetes</taxon>
        <taxon>Dothideomycetidae</taxon>
        <taxon>Mycosphaerellales</taxon>
        <taxon>Teratosphaeriaceae</taxon>
        <taxon>Recurvomyces</taxon>
    </lineage>
</organism>
<name>A0AAE0WMV4_9PEZI</name>
<evidence type="ECO:0000313" key="5">
    <source>
        <dbReference type="Proteomes" id="UP001274830"/>
    </source>
</evidence>
<protein>
    <recommendedName>
        <fullName evidence="3">NmrA-like domain-containing protein</fullName>
    </recommendedName>
</protein>
<keyword evidence="2" id="KW-0560">Oxidoreductase</keyword>
<dbReference type="Gene3D" id="3.40.50.720">
    <property type="entry name" value="NAD(P)-binding Rossmann-like Domain"/>
    <property type="match status" value="1"/>
</dbReference>
<evidence type="ECO:0000256" key="2">
    <source>
        <dbReference type="ARBA" id="ARBA00023002"/>
    </source>
</evidence>
<dbReference type="AlphaFoldDB" id="A0AAE0WMV4"/>
<dbReference type="InterPro" id="IPR008030">
    <property type="entry name" value="NmrA-like"/>
</dbReference>
<dbReference type="InterPro" id="IPR051609">
    <property type="entry name" value="NmrA/Isoflavone_reductase-like"/>
</dbReference>
<evidence type="ECO:0000313" key="4">
    <source>
        <dbReference type="EMBL" id="KAK3674657.1"/>
    </source>
</evidence>
<gene>
    <name evidence="4" type="ORF">LTR78_005379</name>
</gene>
<evidence type="ECO:0000256" key="1">
    <source>
        <dbReference type="ARBA" id="ARBA00022857"/>
    </source>
</evidence>
<dbReference type="PANTHER" id="PTHR47706:SF1">
    <property type="entry name" value="CIPA-LIKE, PUTATIVE (AFU_ORTHOLOGUE AFUA_1G12460)-RELATED"/>
    <property type="match status" value="1"/>
</dbReference>
<dbReference type="SUPFAM" id="SSF51735">
    <property type="entry name" value="NAD(P)-binding Rossmann-fold domains"/>
    <property type="match status" value="1"/>
</dbReference>
<dbReference type="PANTHER" id="PTHR47706">
    <property type="entry name" value="NMRA-LIKE FAMILY PROTEIN"/>
    <property type="match status" value="1"/>
</dbReference>
<accession>A0AAE0WMV4</accession>
<dbReference type="InterPro" id="IPR036291">
    <property type="entry name" value="NAD(P)-bd_dom_sf"/>
</dbReference>
<comment type="caution">
    <text evidence="4">The sequence shown here is derived from an EMBL/GenBank/DDBJ whole genome shotgun (WGS) entry which is preliminary data.</text>
</comment>
<keyword evidence="1" id="KW-0521">NADP</keyword>